<dbReference type="Pfam" id="PF05534">
    <property type="entry name" value="HicB"/>
    <property type="match status" value="1"/>
</dbReference>
<sequence length="124" mass="13215">MTNVLTYQGYTARIEFDAEDEVFVGHVLGIADRISFHGDSVAELTDAFHAAVDHYLEDCRTTGRQPLKPASGRVLLRIPPEVHAAANVAAQASGKSLNQWVADTIARAANEAGSLPVEHSGSSS</sequence>
<dbReference type="InterPro" id="IPR008651">
    <property type="entry name" value="Uncharacterised_HicB"/>
</dbReference>
<dbReference type="Proteomes" id="UP000198525">
    <property type="component" value="Unassembled WGS sequence"/>
</dbReference>
<dbReference type="RefSeq" id="WP_089682148.1">
    <property type="nucleotide sequence ID" value="NZ_FNES01000001.1"/>
</dbReference>
<accession>A0A1G8N0C8</accession>
<protein>
    <submittedName>
        <fullName evidence="1">Predicted nuclease of the RNAse H fold, HicB family</fullName>
    </submittedName>
</protein>
<dbReference type="SUPFAM" id="SSF47598">
    <property type="entry name" value="Ribbon-helix-helix"/>
    <property type="match status" value="1"/>
</dbReference>
<reference evidence="1 2" key="1">
    <citation type="submission" date="2016-10" db="EMBL/GenBank/DDBJ databases">
        <authorList>
            <person name="de Groot N.N."/>
        </authorList>
    </citation>
    <scope>NUCLEOTIDE SEQUENCE [LARGE SCALE GENOMIC DNA]</scope>
    <source>
        <strain evidence="1 2">CGMCC 1.6133</strain>
    </source>
</reference>
<dbReference type="OrthoDB" id="5297106at2"/>
<evidence type="ECO:0000313" key="1">
    <source>
        <dbReference type="EMBL" id="SDI73721.1"/>
    </source>
</evidence>
<dbReference type="InterPro" id="IPR010985">
    <property type="entry name" value="Ribbon_hlx_hlx"/>
</dbReference>
<gene>
    <name evidence="1" type="ORF">SAMN04487954_101186</name>
</gene>
<evidence type="ECO:0000313" key="2">
    <source>
        <dbReference type="Proteomes" id="UP000198525"/>
    </source>
</evidence>
<dbReference type="STRING" id="376427.SAMN04487954_101186"/>
<name>A0A1G8N0C8_9GAMM</name>
<dbReference type="EMBL" id="FNES01000001">
    <property type="protein sequence ID" value="SDI73721.1"/>
    <property type="molecule type" value="Genomic_DNA"/>
</dbReference>
<dbReference type="AlphaFoldDB" id="A0A1G8N0C8"/>
<proteinExistence type="predicted"/>
<dbReference type="InterPro" id="IPR035069">
    <property type="entry name" value="TTHA1013/TTHA0281-like"/>
</dbReference>
<organism evidence="1 2">
    <name type="scientific">Billgrantia gudaonensis</name>
    <dbReference type="NCBI Taxonomy" id="376427"/>
    <lineage>
        <taxon>Bacteria</taxon>
        <taxon>Pseudomonadati</taxon>
        <taxon>Pseudomonadota</taxon>
        <taxon>Gammaproteobacteria</taxon>
        <taxon>Oceanospirillales</taxon>
        <taxon>Halomonadaceae</taxon>
        <taxon>Billgrantia</taxon>
    </lineage>
</organism>
<dbReference type="SUPFAM" id="SSF143100">
    <property type="entry name" value="TTHA1013/TTHA0281-like"/>
    <property type="match status" value="1"/>
</dbReference>
<dbReference type="GO" id="GO:0006355">
    <property type="term" value="P:regulation of DNA-templated transcription"/>
    <property type="evidence" value="ECO:0007669"/>
    <property type="project" value="InterPro"/>
</dbReference>
<keyword evidence="2" id="KW-1185">Reference proteome</keyword>